<evidence type="ECO:0000256" key="1">
    <source>
        <dbReference type="SAM" id="Phobius"/>
    </source>
</evidence>
<keyword evidence="1" id="KW-0812">Transmembrane</keyword>
<dbReference type="Proteomes" id="UP001174909">
    <property type="component" value="Unassembled WGS sequence"/>
</dbReference>
<dbReference type="EMBL" id="CASHTH010003994">
    <property type="protein sequence ID" value="CAI8052188.1"/>
    <property type="molecule type" value="Genomic_DNA"/>
</dbReference>
<evidence type="ECO:0000313" key="2">
    <source>
        <dbReference type="EMBL" id="CAI8052188.1"/>
    </source>
</evidence>
<feature type="transmembrane region" description="Helical" evidence="1">
    <location>
        <begin position="26"/>
        <end position="52"/>
    </location>
</feature>
<accession>A0AA35TQW8</accession>
<comment type="caution">
    <text evidence="2">The sequence shown here is derived from an EMBL/GenBank/DDBJ whole genome shotgun (WGS) entry which is preliminary data.</text>
</comment>
<keyword evidence="3" id="KW-1185">Reference proteome</keyword>
<dbReference type="AlphaFoldDB" id="A0AA35TQW8"/>
<organism evidence="2 3">
    <name type="scientific">Geodia barretti</name>
    <name type="common">Barrett's horny sponge</name>
    <dbReference type="NCBI Taxonomy" id="519541"/>
    <lineage>
        <taxon>Eukaryota</taxon>
        <taxon>Metazoa</taxon>
        <taxon>Porifera</taxon>
        <taxon>Demospongiae</taxon>
        <taxon>Heteroscleromorpha</taxon>
        <taxon>Tetractinellida</taxon>
        <taxon>Astrophorina</taxon>
        <taxon>Geodiidae</taxon>
        <taxon>Geodia</taxon>
    </lineage>
</organism>
<name>A0AA35TQW8_GEOBA</name>
<evidence type="ECO:0000313" key="3">
    <source>
        <dbReference type="Proteomes" id="UP001174909"/>
    </source>
</evidence>
<keyword evidence="1" id="KW-0472">Membrane</keyword>
<reference evidence="2" key="1">
    <citation type="submission" date="2023-03" db="EMBL/GenBank/DDBJ databases">
        <authorList>
            <person name="Steffen K."/>
            <person name="Cardenas P."/>
        </authorList>
    </citation>
    <scope>NUCLEOTIDE SEQUENCE</scope>
</reference>
<proteinExistence type="predicted"/>
<protein>
    <submittedName>
        <fullName evidence="2">Uncharacterized protein</fullName>
    </submittedName>
</protein>
<sequence>MVSSTVRSLIDEARAPSRDGCRESRIYLAVGTALSVFGVLIGFLLGFLFGFITATRRKR</sequence>
<keyword evidence="1" id="KW-1133">Transmembrane helix</keyword>
<gene>
    <name evidence="2" type="ORF">GBAR_LOCUS28569</name>
</gene>